<dbReference type="GO" id="GO:0000716">
    <property type="term" value="P:transcription-coupled nucleotide-excision repair, DNA damage recognition"/>
    <property type="evidence" value="ECO:0007669"/>
    <property type="project" value="UniProtKB-UniRule"/>
</dbReference>
<keyword evidence="3 9" id="KW-0227">DNA damage</keyword>
<dbReference type="Pfam" id="PF03461">
    <property type="entry name" value="TRCF"/>
    <property type="match status" value="1"/>
</dbReference>
<organism evidence="12 13">
    <name type="scientific">Treponema parvum</name>
    <dbReference type="NCBI Taxonomy" id="138851"/>
    <lineage>
        <taxon>Bacteria</taxon>
        <taxon>Pseudomonadati</taxon>
        <taxon>Spirochaetota</taxon>
        <taxon>Spirochaetia</taxon>
        <taxon>Spirochaetales</taxon>
        <taxon>Treponemataceae</taxon>
        <taxon>Treponema</taxon>
    </lineage>
</organism>
<dbReference type="PROSITE" id="PS51194">
    <property type="entry name" value="HELICASE_CTER"/>
    <property type="match status" value="1"/>
</dbReference>
<dbReference type="InterPro" id="IPR004576">
    <property type="entry name" value="Mfd"/>
</dbReference>
<dbReference type="InterPro" id="IPR003711">
    <property type="entry name" value="CarD-like/TRCF_RID"/>
</dbReference>
<keyword evidence="6 9" id="KW-0067">ATP-binding</keyword>
<evidence type="ECO:0000256" key="2">
    <source>
        <dbReference type="ARBA" id="ARBA00022741"/>
    </source>
</evidence>
<dbReference type="PROSITE" id="PS51192">
    <property type="entry name" value="HELICASE_ATP_BIND_1"/>
    <property type="match status" value="1"/>
</dbReference>
<evidence type="ECO:0000256" key="1">
    <source>
        <dbReference type="ARBA" id="ARBA00022490"/>
    </source>
</evidence>
<keyword evidence="7 9" id="KW-0238">DNA-binding</keyword>
<dbReference type="InterPro" id="IPR037235">
    <property type="entry name" value="TRCF-like_C_D7"/>
</dbReference>
<dbReference type="GO" id="GO:0005737">
    <property type="term" value="C:cytoplasm"/>
    <property type="evidence" value="ECO:0007669"/>
    <property type="project" value="UniProtKB-SubCell"/>
</dbReference>
<dbReference type="GO" id="GO:0006355">
    <property type="term" value="P:regulation of DNA-templated transcription"/>
    <property type="evidence" value="ECO:0007669"/>
    <property type="project" value="UniProtKB-UniRule"/>
</dbReference>
<keyword evidence="8 9" id="KW-0234">DNA repair</keyword>
<dbReference type="EMBL" id="CP054142">
    <property type="protein sequence ID" value="QTQ13991.1"/>
    <property type="molecule type" value="Genomic_DNA"/>
</dbReference>
<dbReference type="Gene3D" id="3.90.1150.50">
    <property type="entry name" value="Transcription-repair-coupling factor, D7 domain"/>
    <property type="match status" value="1"/>
</dbReference>
<dbReference type="Gene3D" id="2.40.10.170">
    <property type="match status" value="1"/>
</dbReference>
<dbReference type="PANTHER" id="PTHR47964:SF1">
    <property type="entry name" value="ATP-DEPENDENT DNA HELICASE HOMOLOG RECG, CHLOROPLASTIC"/>
    <property type="match status" value="1"/>
</dbReference>
<dbReference type="InterPro" id="IPR014001">
    <property type="entry name" value="Helicase_ATP-bd"/>
</dbReference>
<comment type="subcellular location">
    <subcellularLocation>
        <location evidence="9">Cytoplasm</location>
    </subcellularLocation>
</comment>
<dbReference type="PANTHER" id="PTHR47964">
    <property type="entry name" value="ATP-DEPENDENT DNA HELICASE HOMOLOG RECG, CHLOROPLASTIC"/>
    <property type="match status" value="1"/>
</dbReference>
<feature type="domain" description="Helicase ATP-binding" evidence="10">
    <location>
        <begin position="699"/>
        <end position="860"/>
    </location>
</feature>
<dbReference type="Proteomes" id="UP000671908">
    <property type="component" value="Chromosome"/>
</dbReference>
<dbReference type="SMART" id="SM00490">
    <property type="entry name" value="HELICc"/>
    <property type="match status" value="1"/>
</dbReference>
<protein>
    <recommendedName>
        <fullName evidence="9">Transcription-repair-coupling factor</fullName>
        <shortName evidence="9">TRCF</shortName>
        <ecNumber evidence="9">3.6.4.-</ecNumber>
    </recommendedName>
</protein>
<evidence type="ECO:0000259" key="11">
    <source>
        <dbReference type="PROSITE" id="PS51194"/>
    </source>
</evidence>
<evidence type="ECO:0000256" key="7">
    <source>
        <dbReference type="ARBA" id="ARBA00023125"/>
    </source>
</evidence>
<dbReference type="GO" id="GO:0016787">
    <property type="term" value="F:hydrolase activity"/>
    <property type="evidence" value="ECO:0007669"/>
    <property type="project" value="UniProtKB-KW"/>
</dbReference>
<comment type="similarity">
    <text evidence="9">In the C-terminal section; belongs to the helicase family. RecG subfamily.</text>
</comment>
<dbReference type="AlphaFoldDB" id="A0A975F3V4"/>
<evidence type="ECO:0000256" key="3">
    <source>
        <dbReference type="ARBA" id="ARBA00022763"/>
    </source>
</evidence>
<sequence length="1224" mass="139289">MNTLLSSYVFPQLEKWTCLKDAITRSQADDQIFPVEIEGLHGAANTFFTAEYIAEKQKKLLNGLQYTTTGRYSQGSALKGAQSFSLKRASLDTLIIVPNEKDVEDVCVDLSAAFTNAQILKLPWWGNAAYRPTARGSIVFGERAGVLCKLSCSKPYTNISCAPRIFVASLRSFLTPVPPPEYIRSLLQHIRVKQQIDTISLSEKLIASGYIRVPKVTVHGEFTLRGEVLDIFLPGEENPYRILFDFDKIEKIKIFDSDTQATVGSVEDLIIYPMKEVLWTDELVNILSEKLNDKKELKASLENDPETDSETVCEIDLPFTDEAKKAGEKLLEELYACHESEGEELFYPVLWDKKYCITDYLSETSEVFFYDYDRLSNSQESIDREYMGMYKKARLNFPVLLPDQIMFKFSDAVCFHKKNIFYRTLLTAHSIDNDTFIRVECEPSQTYFGNINYLKEQIGAAQKDGWRIFIYTDNKNQLLRINEILKEFTKDVDVNDKGGNLCSAEDFFPVVLIPHAISEGFSVPEIKLKVIQENEIFGRRKHAPKSLHKAKSAVIDSFVELNPGDYIVHVNYGIGIFKGIERVRSFGNERDYIKIEYAGEEFAFVPIEQVNLVQRYIGNEGSPPKIDTIGSKNWENRKNRVKKAVEDLAQRLIDLYSRRKIAKGFPFPKDTEWQTAFEAAFPYEDTPDQITVTSEVKADMERPVPMDRLICGDVGYGKTEIAMRAAFKAVMGGKQVAFLAPTTILAEQHYETCTERFDNFPVKISHLSRFVAHSEQKKILEKLANGEIDILIGTHRIIQKDIVFKNLGLMIVDEEQRFGVKDKERLKLLKNNVDSLSMSATPIPRTLHMSLLKIRDMSLLTTPPQNRQPIETVIAEYADENVAEAIRREVERGGQVFYLHNRVEDLADIKHKLEHLVPEMIIDTAHGQMPGEILDDIFRRFKMGGFHVLISTTIIENGIDIPNVNTIIIDRADMYGVSQLYQLRGRVGRSGRKAYAYLFYPQNKALSEIAMKRLQVISDFTELGSGFKIAMKDMEIRGAGNLLGQDQSGNVYSVGFDLYLRLLNEAVQRLTAQNYDEQPEVLMELEYTGFIPDSYVQNPQIKMEIYKKIASVQEKSELDNTYYELNDRFGPVPEEVNSLLSLAEIRIICKKLAISSIKEQRGVVQITLDQVSKISVDKVLRLINSSAGRVKLDPARPNIILLSTGKIGLKEKSEFLCEKLNQIV</sequence>
<evidence type="ECO:0000313" key="13">
    <source>
        <dbReference type="Proteomes" id="UP000671908"/>
    </source>
</evidence>
<name>A0A975F3V4_9SPIR</name>
<keyword evidence="5" id="KW-0347">Helicase</keyword>
<dbReference type="EC" id="3.6.4.-" evidence="9"/>
<dbReference type="InterPro" id="IPR036101">
    <property type="entry name" value="CarD-like/TRCF_RID_sf"/>
</dbReference>
<keyword evidence="1 9" id="KW-0963">Cytoplasm</keyword>
<dbReference type="InterPro" id="IPR041471">
    <property type="entry name" value="UvrB_inter"/>
</dbReference>
<dbReference type="RefSeq" id="WP_210120658.1">
    <property type="nucleotide sequence ID" value="NZ_CP054142.1"/>
</dbReference>
<dbReference type="SMART" id="SM00982">
    <property type="entry name" value="TRCF"/>
    <property type="match status" value="1"/>
</dbReference>
<evidence type="ECO:0000256" key="5">
    <source>
        <dbReference type="ARBA" id="ARBA00022806"/>
    </source>
</evidence>
<evidence type="ECO:0000259" key="10">
    <source>
        <dbReference type="PROSITE" id="PS51192"/>
    </source>
</evidence>
<dbReference type="InterPro" id="IPR001650">
    <property type="entry name" value="Helicase_C-like"/>
</dbReference>
<evidence type="ECO:0000256" key="9">
    <source>
        <dbReference type="HAMAP-Rule" id="MF_00969"/>
    </source>
</evidence>
<dbReference type="Gene3D" id="3.40.50.11180">
    <property type="match status" value="1"/>
</dbReference>
<dbReference type="InterPro" id="IPR005118">
    <property type="entry name" value="TRCF_C"/>
</dbReference>
<dbReference type="GO" id="GO:0003684">
    <property type="term" value="F:damaged DNA binding"/>
    <property type="evidence" value="ECO:0007669"/>
    <property type="project" value="InterPro"/>
</dbReference>
<dbReference type="CDD" id="cd17991">
    <property type="entry name" value="DEXHc_TRCF"/>
    <property type="match status" value="1"/>
</dbReference>
<dbReference type="SUPFAM" id="SSF143517">
    <property type="entry name" value="TRCF domain-like"/>
    <property type="match status" value="1"/>
</dbReference>
<reference evidence="12 13" key="1">
    <citation type="journal article" date="2021" name="Microbiol. Resour. Announc.">
        <title>Complete Genome Sequences of Three Human Oral Treponema parvum Isolates.</title>
        <authorList>
            <person name="Zeng H."/>
            <person name="Watt R.M."/>
        </authorList>
    </citation>
    <scope>NUCLEOTIDE SEQUENCE [LARGE SCALE GENOMIC DNA]</scope>
    <source>
        <strain evidence="12 13">ATCC 700770</strain>
    </source>
</reference>
<dbReference type="SMART" id="SM00487">
    <property type="entry name" value="DEXDc"/>
    <property type="match status" value="1"/>
</dbReference>
<dbReference type="HAMAP" id="MF_00969">
    <property type="entry name" value="TRCF"/>
    <property type="match status" value="1"/>
</dbReference>
<dbReference type="SUPFAM" id="SSF52540">
    <property type="entry name" value="P-loop containing nucleoside triphosphate hydrolases"/>
    <property type="match status" value="4"/>
</dbReference>
<dbReference type="Gene3D" id="3.30.2060.10">
    <property type="entry name" value="Penicillin-binding protein 1b domain"/>
    <property type="match status" value="1"/>
</dbReference>
<dbReference type="Pfam" id="PF02559">
    <property type="entry name" value="CarD_TRCF_RID"/>
    <property type="match status" value="1"/>
</dbReference>
<comment type="similarity">
    <text evidence="9">In the N-terminal section; belongs to the UvrB family.</text>
</comment>
<dbReference type="Pfam" id="PF00271">
    <property type="entry name" value="Helicase_C"/>
    <property type="match status" value="1"/>
</dbReference>
<dbReference type="SMART" id="SM01058">
    <property type="entry name" value="CarD_TRCF"/>
    <property type="match status" value="1"/>
</dbReference>
<proteinExistence type="inferred from homology"/>
<dbReference type="InterPro" id="IPR047112">
    <property type="entry name" value="RecG/Mfd"/>
</dbReference>
<keyword evidence="2 9" id="KW-0547">Nucleotide-binding</keyword>
<gene>
    <name evidence="9 12" type="primary">mfd</name>
    <name evidence="12" type="ORF">HRQ91_05720</name>
</gene>
<comment type="function">
    <text evidence="9">Couples transcription and DNA repair by recognizing RNA polymerase (RNAP) stalled at DNA lesions. Mediates ATP-dependent release of RNAP and its truncated transcript from the DNA, and recruitment of nucleotide excision repair machinery to the damaged site.</text>
</comment>
<evidence type="ECO:0000256" key="8">
    <source>
        <dbReference type="ARBA" id="ARBA00023204"/>
    </source>
</evidence>
<dbReference type="Pfam" id="PF17757">
    <property type="entry name" value="UvrB_inter"/>
    <property type="match status" value="1"/>
</dbReference>
<dbReference type="KEGG" id="tpav:HRQ91_05720"/>
<dbReference type="Gene3D" id="3.40.50.300">
    <property type="entry name" value="P-loop containing nucleotide triphosphate hydrolases"/>
    <property type="match status" value="2"/>
</dbReference>
<dbReference type="InterPro" id="IPR027417">
    <property type="entry name" value="P-loop_NTPase"/>
</dbReference>
<dbReference type="GO" id="GO:0005524">
    <property type="term" value="F:ATP binding"/>
    <property type="evidence" value="ECO:0007669"/>
    <property type="project" value="UniProtKB-UniRule"/>
</dbReference>
<accession>A0A975F3V4</accession>
<keyword evidence="13" id="KW-1185">Reference proteome</keyword>
<dbReference type="Pfam" id="PF00270">
    <property type="entry name" value="DEAD"/>
    <property type="match status" value="1"/>
</dbReference>
<evidence type="ECO:0000313" key="12">
    <source>
        <dbReference type="EMBL" id="QTQ13991.1"/>
    </source>
</evidence>
<dbReference type="NCBIfam" id="TIGR00580">
    <property type="entry name" value="mfd"/>
    <property type="match status" value="1"/>
</dbReference>
<dbReference type="GO" id="GO:0003678">
    <property type="term" value="F:DNA helicase activity"/>
    <property type="evidence" value="ECO:0007669"/>
    <property type="project" value="TreeGrafter"/>
</dbReference>
<keyword evidence="4 9" id="KW-0378">Hydrolase</keyword>
<feature type="domain" description="Helicase C-terminal" evidence="11">
    <location>
        <begin position="869"/>
        <end position="1035"/>
    </location>
</feature>
<dbReference type="InterPro" id="IPR011545">
    <property type="entry name" value="DEAD/DEAH_box_helicase_dom"/>
</dbReference>
<evidence type="ECO:0000256" key="6">
    <source>
        <dbReference type="ARBA" id="ARBA00022840"/>
    </source>
</evidence>
<evidence type="ECO:0000256" key="4">
    <source>
        <dbReference type="ARBA" id="ARBA00022801"/>
    </source>
</evidence>
<dbReference type="SUPFAM" id="SSF141259">
    <property type="entry name" value="CarD-like"/>
    <property type="match status" value="1"/>
</dbReference>